<comment type="caution">
    <text evidence="2">The sequence shown here is derived from an EMBL/GenBank/DDBJ whole genome shotgun (WGS) entry which is preliminary data.</text>
</comment>
<name>A0AAV3PR74_LITER</name>
<organism evidence="2 3">
    <name type="scientific">Lithospermum erythrorhizon</name>
    <name type="common">Purple gromwell</name>
    <name type="synonym">Lithospermum officinale var. erythrorhizon</name>
    <dbReference type="NCBI Taxonomy" id="34254"/>
    <lineage>
        <taxon>Eukaryota</taxon>
        <taxon>Viridiplantae</taxon>
        <taxon>Streptophyta</taxon>
        <taxon>Embryophyta</taxon>
        <taxon>Tracheophyta</taxon>
        <taxon>Spermatophyta</taxon>
        <taxon>Magnoliopsida</taxon>
        <taxon>eudicotyledons</taxon>
        <taxon>Gunneridae</taxon>
        <taxon>Pentapetalae</taxon>
        <taxon>asterids</taxon>
        <taxon>lamiids</taxon>
        <taxon>Boraginales</taxon>
        <taxon>Boraginaceae</taxon>
        <taxon>Boraginoideae</taxon>
        <taxon>Lithospermeae</taxon>
        <taxon>Lithospermum</taxon>
    </lineage>
</organism>
<dbReference type="EMBL" id="BAABME010002259">
    <property type="protein sequence ID" value="GAA0153818.1"/>
    <property type="molecule type" value="Genomic_DNA"/>
</dbReference>
<keyword evidence="3" id="KW-1185">Reference proteome</keyword>
<proteinExistence type="predicted"/>
<sequence length="214" mass="23897">MQANQTLINLRPGGGGNKVSGPRSDNPTFVAVPYSFGSFKMEILMLCDGVVHLQCKFRWKSGDSLFDGHERIKYTKEQLLHLRKVVSIPEDILKAKQEVDAEFGQGHSPSWNRGQSHVKFDVQYQAPTSYSEPDTRDWLNRPVQPAVVADGRSWDTLREARVANQYGRQKYSKPQIGLNQGGGRSAALTKADKPWSVKRGSLSDKGRVLKTVKG</sequence>
<keyword evidence="2" id="KW-0648">Protein biosynthesis</keyword>
<feature type="region of interest" description="Disordered" evidence="1">
    <location>
        <begin position="1"/>
        <end position="24"/>
    </location>
</feature>
<protein>
    <submittedName>
        <fullName evidence="2">Translation initiation factor</fullName>
    </submittedName>
</protein>
<feature type="region of interest" description="Disordered" evidence="1">
    <location>
        <begin position="174"/>
        <end position="214"/>
    </location>
</feature>
<reference evidence="2 3" key="1">
    <citation type="submission" date="2024-01" db="EMBL/GenBank/DDBJ databases">
        <title>The complete chloroplast genome sequence of Lithospermum erythrorhizon: insights into the phylogenetic relationship among Boraginaceae species and the maternal lineages of purple gromwells.</title>
        <authorList>
            <person name="Okada T."/>
            <person name="Watanabe K."/>
        </authorList>
    </citation>
    <scope>NUCLEOTIDE SEQUENCE [LARGE SCALE GENOMIC DNA]</scope>
</reference>
<keyword evidence="2" id="KW-0396">Initiation factor</keyword>
<dbReference type="Proteomes" id="UP001454036">
    <property type="component" value="Unassembled WGS sequence"/>
</dbReference>
<evidence type="ECO:0000313" key="2">
    <source>
        <dbReference type="EMBL" id="GAA0153818.1"/>
    </source>
</evidence>
<accession>A0AAV3PR74</accession>
<feature type="compositionally biased region" description="Basic and acidic residues" evidence="1">
    <location>
        <begin position="190"/>
        <end position="207"/>
    </location>
</feature>
<evidence type="ECO:0000313" key="3">
    <source>
        <dbReference type="Proteomes" id="UP001454036"/>
    </source>
</evidence>
<gene>
    <name evidence="2" type="ORF">LIER_11970</name>
</gene>
<dbReference type="AlphaFoldDB" id="A0AAV3PR74"/>
<dbReference type="GO" id="GO:0003743">
    <property type="term" value="F:translation initiation factor activity"/>
    <property type="evidence" value="ECO:0007669"/>
    <property type="project" value="UniProtKB-KW"/>
</dbReference>
<evidence type="ECO:0000256" key="1">
    <source>
        <dbReference type="SAM" id="MobiDB-lite"/>
    </source>
</evidence>